<dbReference type="KEGG" id="trs:Terro_2793"/>
<feature type="region of interest" description="Disordered" evidence="1">
    <location>
        <begin position="318"/>
        <end position="344"/>
    </location>
</feature>
<reference evidence="4 5" key="1">
    <citation type="submission" date="2012-06" db="EMBL/GenBank/DDBJ databases">
        <title>Complete genome of Terriglobus roseus DSM 18391.</title>
        <authorList>
            <consortium name="US DOE Joint Genome Institute (JGI-PGF)"/>
            <person name="Lucas S."/>
            <person name="Copeland A."/>
            <person name="Lapidus A."/>
            <person name="Glavina del Rio T."/>
            <person name="Dalin E."/>
            <person name="Tice H."/>
            <person name="Bruce D."/>
            <person name="Goodwin L."/>
            <person name="Pitluck S."/>
            <person name="Peters L."/>
            <person name="Mikhailova N."/>
            <person name="Munk A.C.C."/>
            <person name="Kyrpides N."/>
            <person name="Mavromatis K."/>
            <person name="Ivanova N."/>
            <person name="Brettin T."/>
            <person name="Detter J.C."/>
            <person name="Han C."/>
            <person name="Larimer F."/>
            <person name="Land M."/>
            <person name="Hauser L."/>
            <person name="Markowitz V."/>
            <person name="Cheng J.-F."/>
            <person name="Hugenholtz P."/>
            <person name="Woyke T."/>
            <person name="Wu D."/>
            <person name="Brambilla E."/>
            <person name="Klenk H.-P."/>
            <person name="Eisen J.A."/>
        </authorList>
    </citation>
    <scope>NUCLEOTIDE SEQUENCE [LARGE SCALE GENOMIC DNA]</scope>
    <source>
        <strain evidence="5">DSM 18391 / NRRL B-41598 / KBS 63</strain>
    </source>
</reference>
<feature type="signal peptide" evidence="2">
    <location>
        <begin position="1"/>
        <end position="22"/>
    </location>
</feature>
<dbReference type="OrthoDB" id="9785923at2"/>
<keyword evidence="5" id="KW-1185">Reference proteome</keyword>
<gene>
    <name evidence="4" type="ordered locus">Terro_2793</name>
</gene>
<dbReference type="eggNOG" id="COG3828">
    <property type="taxonomic scope" value="Bacteria"/>
</dbReference>
<dbReference type="SUPFAM" id="SSF52317">
    <property type="entry name" value="Class I glutamine amidotransferase-like"/>
    <property type="match status" value="1"/>
</dbReference>
<dbReference type="InterPro" id="IPR029062">
    <property type="entry name" value="Class_I_gatase-like"/>
</dbReference>
<protein>
    <submittedName>
        <fullName evidence="4">Trehalose utilization</fullName>
    </submittedName>
</protein>
<feature type="chain" id="PRO_5003684698" evidence="2">
    <location>
        <begin position="23"/>
        <end position="344"/>
    </location>
</feature>
<proteinExistence type="predicted"/>
<dbReference type="Gene3D" id="3.40.50.880">
    <property type="match status" value="1"/>
</dbReference>
<evidence type="ECO:0000313" key="4">
    <source>
        <dbReference type="EMBL" id="AFL89029.1"/>
    </source>
</evidence>
<evidence type="ECO:0000313" key="5">
    <source>
        <dbReference type="Proteomes" id="UP000006056"/>
    </source>
</evidence>
<dbReference type="PANTHER" id="PTHR40469">
    <property type="entry name" value="SECRETED GLYCOSYL HYDROLASE"/>
    <property type="match status" value="1"/>
</dbReference>
<dbReference type="PANTHER" id="PTHR40469:SF2">
    <property type="entry name" value="GALACTOSE-BINDING DOMAIN-LIKE SUPERFAMILY PROTEIN"/>
    <property type="match status" value="1"/>
</dbReference>
<dbReference type="EMBL" id="CP003379">
    <property type="protein sequence ID" value="AFL89029.1"/>
    <property type="molecule type" value="Genomic_DNA"/>
</dbReference>
<keyword evidence="2" id="KW-0732">Signal</keyword>
<dbReference type="Proteomes" id="UP000006056">
    <property type="component" value="Chromosome"/>
</dbReference>
<dbReference type="InterPro" id="IPR029010">
    <property type="entry name" value="ThuA-like"/>
</dbReference>
<dbReference type="RefSeq" id="WP_014786293.1">
    <property type="nucleotide sequence ID" value="NC_018014.1"/>
</dbReference>
<dbReference type="STRING" id="926566.Terro_2793"/>
<feature type="domain" description="ThuA-like" evidence="3">
    <location>
        <begin position="28"/>
        <end position="273"/>
    </location>
</feature>
<evidence type="ECO:0000256" key="1">
    <source>
        <dbReference type="SAM" id="MobiDB-lite"/>
    </source>
</evidence>
<dbReference type="HOGENOM" id="CLU_082117_0_0_0"/>
<organism evidence="4 5">
    <name type="scientific">Terriglobus roseus (strain DSM 18391 / NRRL B-41598 / KBS 63)</name>
    <dbReference type="NCBI Taxonomy" id="926566"/>
    <lineage>
        <taxon>Bacteria</taxon>
        <taxon>Pseudomonadati</taxon>
        <taxon>Acidobacteriota</taxon>
        <taxon>Terriglobia</taxon>
        <taxon>Terriglobales</taxon>
        <taxon>Acidobacteriaceae</taxon>
        <taxon>Terriglobus</taxon>
    </lineage>
</organism>
<dbReference type="Pfam" id="PF06283">
    <property type="entry name" value="ThuA"/>
    <property type="match status" value="1"/>
</dbReference>
<dbReference type="PATRIC" id="fig|926566.3.peg.2778"/>
<evidence type="ECO:0000259" key="3">
    <source>
        <dbReference type="Pfam" id="PF06283"/>
    </source>
</evidence>
<dbReference type="AlphaFoldDB" id="I3ZIG1"/>
<sequence length="344" mass="37086">MKRFALAVTGGMLFLQSASAMAAPRIHVLLLDGESAAPYHNWAAITPILKKELDETGLFDTEVMTAPPKDGDFSQFHPAWSKYQVVVLNYDAPDERWGADVKEGFETFMKNGGGLVTVHAADNAFPKWKAFNEMIGVGGWRGRDEKSGPHWYYQNGKLVSDDKPGRAGMHGPRAPFKVTVQDTTNNPILKGLPKTWMHQGDELYANLRGPGGMTVLATAYSDPTNRGTGFEEPMVMVSQFGKGRVVHAAWGHDGVALSSVDAVTIFQRGVEWAATGKVTQPVPSNFPTANTVSYRADLEAMDPNAKKGLNPLDMTMPAPPARPGFAPVSGAGAPPVTRPVGPTQ</sequence>
<evidence type="ECO:0000256" key="2">
    <source>
        <dbReference type="SAM" id="SignalP"/>
    </source>
</evidence>
<accession>I3ZIG1</accession>
<name>I3ZIG1_TERRK</name>